<dbReference type="OrthoDB" id="2136318at2"/>
<dbReference type="RefSeq" id="WP_092085438.1">
    <property type="nucleotide sequence ID" value="NZ_FNEL01000025.1"/>
</dbReference>
<evidence type="ECO:0000313" key="2">
    <source>
        <dbReference type="Proteomes" id="UP000235682"/>
    </source>
</evidence>
<dbReference type="EMBL" id="PNHE01000008">
    <property type="protein sequence ID" value="PMC58671.1"/>
    <property type="molecule type" value="Genomic_DNA"/>
</dbReference>
<dbReference type="Proteomes" id="UP000235682">
    <property type="component" value="Unassembled WGS sequence"/>
</dbReference>
<proteinExistence type="predicted"/>
<dbReference type="Pfam" id="PF06078">
    <property type="entry name" value="DUF937"/>
    <property type="match status" value="1"/>
</dbReference>
<comment type="caution">
    <text evidence="1">The sequence shown here is derived from an EMBL/GenBank/DDBJ whole genome shotgun (WGS) entry which is preliminary data.</text>
</comment>
<protein>
    <submittedName>
        <fullName evidence="1">DUF937 domain-containing protein</fullName>
    </submittedName>
</protein>
<gene>
    <name evidence="1" type="ORF">CJ205_03100</name>
</gene>
<dbReference type="AlphaFoldDB" id="A0A1G8LWD1"/>
<reference evidence="1 2" key="1">
    <citation type="submission" date="2017-09" db="EMBL/GenBank/DDBJ databases">
        <title>Bacterial strain isolated from the female urinary microbiota.</title>
        <authorList>
            <person name="Thomas-White K."/>
            <person name="Kumar N."/>
            <person name="Forster S."/>
            <person name="Putonti C."/>
            <person name="Lawley T."/>
            <person name="Wolfe A.J."/>
        </authorList>
    </citation>
    <scope>NUCLEOTIDE SEQUENCE [LARGE SCALE GENOMIC DNA]</scope>
    <source>
        <strain evidence="1 2">UMB0852</strain>
    </source>
</reference>
<dbReference type="InterPro" id="IPR009282">
    <property type="entry name" value="DUF937"/>
</dbReference>
<sequence>MNGLFGNASQLIDLFLGSNSQEQQLAQRADVSTSDFAKVAALGLPIILKQINRNTQSDAGLGSLVDALTKHQDVSQYQSPEEMTQHVDPQDGDKILGHVFETKQQEENIYQKIGNIIGIDEAAVKRVMILLAPIVLKYLADRQRNQNLDQRGVQRETNVAVEEVNDRLQKQNGGVIGDVLSNILKGNSTSKPQQSGSIVGNILDYFS</sequence>
<organism evidence="1 2">
    <name type="scientific">Dolosicoccus paucivorans</name>
    <dbReference type="NCBI Taxonomy" id="84521"/>
    <lineage>
        <taxon>Bacteria</taxon>
        <taxon>Bacillati</taxon>
        <taxon>Bacillota</taxon>
        <taxon>Bacilli</taxon>
        <taxon>Lactobacillales</taxon>
        <taxon>Aerococcaceae</taxon>
        <taxon>Dolosicoccus</taxon>
    </lineage>
</organism>
<keyword evidence="2" id="KW-1185">Reference proteome</keyword>
<accession>A0A1G8LWD1</accession>
<evidence type="ECO:0000313" key="1">
    <source>
        <dbReference type="EMBL" id="PMC58671.1"/>
    </source>
</evidence>
<name>A0A1G8LWD1_9LACT</name>
<dbReference type="STRING" id="84521.SAMN04487994_102514"/>